<feature type="DNA-binding region" description="H-T-H motif" evidence="2">
    <location>
        <begin position="31"/>
        <end position="50"/>
    </location>
</feature>
<dbReference type="RefSeq" id="WP_184398400.1">
    <property type="nucleotide sequence ID" value="NZ_BAAAJD010000026.1"/>
</dbReference>
<protein>
    <submittedName>
        <fullName evidence="4">AcrR family transcriptional regulator</fullName>
    </submittedName>
</protein>
<feature type="domain" description="HTH tetR-type" evidence="3">
    <location>
        <begin position="8"/>
        <end position="68"/>
    </location>
</feature>
<evidence type="ECO:0000313" key="4">
    <source>
        <dbReference type="EMBL" id="MBB5435524.1"/>
    </source>
</evidence>
<dbReference type="AlphaFoldDB" id="A0A7W8QSV6"/>
<reference evidence="4 5" key="1">
    <citation type="submission" date="2020-08" db="EMBL/GenBank/DDBJ databases">
        <title>Sequencing the genomes of 1000 actinobacteria strains.</title>
        <authorList>
            <person name="Klenk H.-P."/>
        </authorList>
    </citation>
    <scope>NUCLEOTIDE SEQUENCE [LARGE SCALE GENOMIC DNA]</scope>
    <source>
        <strain evidence="4 5">DSM 44551</strain>
    </source>
</reference>
<dbReference type="InterPro" id="IPR036271">
    <property type="entry name" value="Tet_transcr_reg_TetR-rel_C_sf"/>
</dbReference>
<dbReference type="PANTHER" id="PTHR30055:SF231">
    <property type="entry name" value="TRANSCRIPTIONAL REGULATORY PROTEIN (PROBABLY DEOR-FAMILY)-RELATED"/>
    <property type="match status" value="1"/>
</dbReference>
<dbReference type="InterPro" id="IPR050109">
    <property type="entry name" value="HTH-type_TetR-like_transc_reg"/>
</dbReference>
<dbReference type="EMBL" id="JACHDB010000002">
    <property type="protein sequence ID" value="MBB5435524.1"/>
    <property type="molecule type" value="Genomic_DNA"/>
</dbReference>
<evidence type="ECO:0000259" key="3">
    <source>
        <dbReference type="PROSITE" id="PS50977"/>
    </source>
</evidence>
<dbReference type="PANTHER" id="PTHR30055">
    <property type="entry name" value="HTH-TYPE TRANSCRIPTIONAL REGULATOR RUTR"/>
    <property type="match status" value="1"/>
</dbReference>
<keyword evidence="1 2" id="KW-0238">DNA-binding</keyword>
<dbReference type="Pfam" id="PF00440">
    <property type="entry name" value="TetR_N"/>
    <property type="match status" value="1"/>
</dbReference>
<dbReference type="GO" id="GO:0003700">
    <property type="term" value="F:DNA-binding transcription factor activity"/>
    <property type="evidence" value="ECO:0007669"/>
    <property type="project" value="TreeGrafter"/>
</dbReference>
<evidence type="ECO:0000256" key="1">
    <source>
        <dbReference type="ARBA" id="ARBA00023125"/>
    </source>
</evidence>
<dbReference type="SUPFAM" id="SSF46689">
    <property type="entry name" value="Homeodomain-like"/>
    <property type="match status" value="1"/>
</dbReference>
<sequence>MGRRKDQEERRRSLIDATMAVIADAGPSGVTARQVAARAGLSPAAVIYYYPQMDDLVAAVRGDAVQRFCVGRERIAEECADPAEALPRLIAAGLPSGPEDLLISAIAQLFGAARREERHARMSTGFWLRQVEMYTRLIERGARTGAFRPLLPAETAAEHLVGLEDAYGVHIVSGNAALTRERALALILAYAGGVLGLPPSGDAARSGGGVTDPR</sequence>
<name>A0A7W8QSV6_9ACTN</name>
<dbReference type="InterPro" id="IPR009057">
    <property type="entry name" value="Homeodomain-like_sf"/>
</dbReference>
<accession>A0A7W8QSV6</accession>
<dbReference type="Proteomes" id="UP000572635">
    <property type="component" value="Unassembled WGS sequence"/>
</dbReference>
<dbReference type="SUPFAM" id="SSF48498">
    <property type="entry name" value="Tetracyclin repressor-like, C-terminal domain"/>
    <property type="match status" value="1"/>
</dbReference>
<keyword evidence="5" id="KW-1185">Reference proteome</keyword>
<organism evidence="4 5">
    <name type="scientific">Nocardiopsis composta</name>
    <dbReference type="NCBI Taxonomy" id="157465"/>
    <lineage>
        <taxon>Bacteria</taxon>
        <taxon>Bacillati</taxon>
        <taxon>Actinomycetota</taxon>
        <taxon>Actinomycetes</taxon>
        <taxon>Streptosporangiales</taxon>
        <taxon>Nocardiopsidaceae</taxon>
        <taxon>Nocardiopsis</taxon>
    </lineage>
</organism>
<dbReference type="PROSITE" id="PS50977">
    <property type="entry name" value="HTH_TETR_2"/>
    <property type="match status" value="1"/>
</dbReference>
<evidence type="ECO:0000256" key="2">
    <source>
        <dbReference type="PROSITE-ProRule" id="PRU00335"/>
    </source>
</evidence>
<comment type="caution">
    <text evidence="4">The sequence shown here is derived from an EMBL/GenBank/DDBJ whole genome shotgun (WGS) entry which is preliminary data.</text>
</comment>
<dbReference type="Gene3D" id="1.10.357.10">
    <property type="entry name" value="Tetracycline Repressor, domain 2"/>
    <property type="match status" value="1"/>
</dbReference>
<proteinExistence type="predicted"/>
<evidence type="ECO:0000313" key="5">
    <source>
        <dbReference type="Proteomes" id="UP000572635"/>
    </source>
</evidence>
<dbReference type="InterPro" id="IPR001647">
    <property type="entry name" value="HTH_TetR"/>
</dbReference>
<dbReference type="GO" id="GO:0000976">
    <property type="term" value="F:transcription cis-regulatory region binding"/>
    <property type="evidence" value="ECO:0007669"/>
    <property type="project" value="TreeGrafter"/>
</dbReference>
<gene>
    <name evidence="4" type="ORF">HDA36_005672</name>
</gene>